<feature type="transmembrane region" description="Helical" evidence="1">
    <location>
        <begin position="853"/>
        <end position="876"/>
    </location>
</feature>
<proteinExistence type="predicted"/>
<dbReference type="Gene3D" id="3.30.70.1440">
    <property type="entry name" value="Multidrug efflux transporter AcrB pore domain"/>
    <property type="match status" value="1"/>
</dbReference>
<dbReference type="EMBL" id="CP016027">
    <property type="protein sequence ID" value="ANJ66289.1"/>
    <property type="molecule type" value="Genomic_DNA"/>
</dbReference>
<keyword evidence="1" id="KW-1133">Transmembrane helix</keyword>
<dbReference type="OrthoDB" id="9758297at2"/>
<feature type="transmembrane region" description="Helical" evidence="1">
    <location>
        <begin position="883"/>
        <end position="903"/>
    </location>
</feature>
<name>A0A191ZEJ3_9GAMM</name>
<dbReference type="RefSeq" id="WP_066098144.1">
    <property type="nucleotide sequence ID" value="NZ_CP016027.1"/>
</dbReference>
<dbReference type="Gene3D" id="3.30.70.1320">
    <property type="entry name" value="Multidrug efflux transporter AcrB pore domain like"/>
    <property type="match status" value="1"/>
</dbReference>
<dbReference type="InterPro" id="IPR001036">
    <property type="entry name" value="Acrflvin-R"/>
</dbReference>
<feature type="transmembrane region" description="Helical" evidence="1">
    <location>
        <begin position="987"/>
        <end position="1010"/>
    </location>
</feature>
<dbReference type="Pfam" id="PF00873">
    <property type="entry name" value="ACR_tran"/>
    <property type="match status" value="1"/>
</dbReference>
<dbReference type="GO" id="GO:0005886">
    <property type="term" value="C:plasma membrane"/>
    <property type="evidence" value="ECO:0007669"/>
    <property type="project" value="TreeGrafter"/>
</dbReference>
<keyword evidence="3" id="KW-1185">Reference proteome</keyword>
<dbReference type="PRINTS" id="PR00702">
    <property type="entry name" value="ACRIFLAVINRP"/>
</dbReference>
<dbReference type="PANTHER" id="PTHR32063:SF0">
    <property type="entry name" value="SWARMING MOTILITY PROTEIN SWRC"/>
    <property type="match status" value="1"/>
</dbReference>
<gene>
    <name evidence="2" type="ORF">A9404_01865</name>
</gene>
<dbReference type="InterPro" id="IPR027463">
    <property type="entry name" value="AcrB_DN_DC_subdom"/>
</dbReference>
<feature type="transmembrane region" description="Helical" evidence="1">
    <location>
        <begin position="341"/>
        <end position="357"/>
    </location>
</feature>
<feature type="transmembrane region" description="Helical" evidence="1">
    <location>
        <begin position="390"/>
        <end position="411"/>
    </location>
</feature>
<accession>A0A191ZEJ3</accession>
<dbReference type="SUPFAM" id="SSF82714">
    <property type="entry name" value="Multidrug efflux transporter AcrB TolC docking domain, DN and DC subdomains"/>
    <property type="match status" value="2"/>
</dbReference>
<organism evidence="2 3">
    <name type="scientific">Halothiobacillus diazotrophicus</name>
    <dbReference type="NCBI Taxonomy" id="1860122"/>
    <lineage>
        <taxon>Bacteria</taxon>
        <taxon>Pseudomonadati</taxon>
        <taxon>Pseudomonadota</taxon>
        <taxon>Gammaproteobacteria</taxon>
        <taxon>Chromatiales</taxon>
        <taxon>Halothiobacillaceae</taxon>
        <taxon>Halothiobacillus</taxon>
    </lineage>
</organism>
<evidence type="ECO:0000313" key="2">
    <source>
        <dbReference type="EMBL" id="ANJ66289.1"/>
    </source>
</evidence>
<keyword evidence="1" id="KW-0472">Membrane</keyword>
<dbReference type="Gene3D" id="1.20.1640.10">
    <property type="entry name" value="Multidrug efflux transporter AcrB transmembrane domain"/>
    <property type="match status" value="2"/>
</dbReference>
<sequence length="1023" mass="109854">MTLHRVSSFAEWLLSHRRSLLFLLVLLVIAGLYAGTRMPVSLFPSVSFPRIVVALDAGDRSAEQMQMEITVPIERALRGVPGVVAINSTTSRGSADVDLRFAWGTDILQKVQQVQGALTQAVSQLPAGVQFRVRRMNPTRFPVVAYSLTSDRISPTDLRRIARLQILPVLSSVSGVRQVSLQGGQVAEYRVSVNPSRLAALNLSMQDVVQALSAENTVQAVGKLQARGRLDLLLADSRFKTVDEVRQTVLRTGTNGIIRLDEVADVRTATVPNYRIVTADGKPAVLVQIYQNLGGNTIAIDHRVQAKLAALEPSLPKGITFKRWYDQSTVILDSANSVRDAILLGIVFATLVLLLFLRSVKLAAITLVMVPAVLAATTVLLSVLGMSFDIMTLGGMAAAVGLIVDDIIVMLEQITRKLRAQGHGPRTVMQAAHDFTHPLAGSSTATIIIFLPLAFLSGVTGAFFKALSLTMATALIISFLFVWLALPLIADKLLGERDAHAENTGPIVRRVHQGYAWLMQRLLHRPLWTLPLIGMVIGVGVLALGRVPSGFMPAMNEGGFVLDYQTAPGTSLVETDRLVRQVEHIFATTPEVATWTRRTGTQLGGGLTEANQGDMFILLKSPQGQQAVMDKIAERIQTEVPGFELLDMNQPMQDLIGDLSGSPRPVVVRLSGAGWQTLQALAPKVADALGKVQGLKEINDGLVVAGGAVDIRIDHVRAALEGMTPAGITQQLDTLLAGSVPTRIRVGQEMIGVRVWVPQQDRRSLADIRQMMLRAPDGHLVPVARVATLTRVNGIAEITRHDLQPAVSVSARIEGRGFGATIGDVKRVLAAPGLLPPGVHYEFGGLYLQQQKAFGGLMLVFVAAALLVFLALLFLYEQFTAALAIMTAPLLAVGGVFTGLWLAGQTLNISALMGMIMIIGIVTEVAVFYFSELSVLRAADAPVTPALLIEAGINRIRPIAMTTIAAILALLPLGLGIGQGSAMQQPLAIAIISGLAIQMPLVLVIMPVIYRVLLNVGRRAAAQ</sequence>
<dbReference type="GO" id="GO:0042910">
    <property type="term" value="F:xenobiotic transmembrane transporter activity"/>
    <property type="evidence" value="ECO:0007669"/>
    <property type="project" value="TreeGrafter"/>
</dbReference>
<dbReference type="Gene3D" id="3.30.2090.10">
    <property type="entry name" value="Multidrug efflux transporter AcrB TolC docking domain, DN and DC subdomains"/>
    <property type="match status" value="2"/>
</dbReference>
<dbReference type="STRING" id="1860122.A9404_01865"/>
<protein>
    <submittedName>
        <fullName evidence="2">Transporter</fullName>
    </submittedName>
</protein>
<keyword evidence="1" id="KW-0812">Transmembrane</keyword>
<dbReference type="KEGG" id="haz:A9404_01865"/>
<feature type="transmembrane region" description="Helical" evidence="1">
    <location>
        <begin position="469"/>
        <end position="490"/>
    </location>
</feature>
<dbReference type="SUPFAM" id="SSF82866">
    <property type="entry name" value="Multidrug efflux transporter AcrB transmembrane domain"/>
    <property type="match status" value="2"/>
</dbReference>
<evidence type="ECO:0000313" key="3">
    <source>
        <dbReference type="Proteomes" id="UP000078596"/>
    </source>
</evidence>
<feature type="transmembrane region" description="Helical" evidence="1">
    <location>
        <begin position="439"/>
        <end position="463"/>
    </location>
</feature>
<evidence type="ECO:0000256" key="1">
    <source>
        <dbReference type="SAM" id="Phobius"/>
    </source>
</evidence>
<dbReference type="Gene3D" id="3.30.70.1430">
    <property type="entry name" value="Multidrug efflux transporter AcrB pore domain"/>
    <property type="match status" value="2"/>
</dbReference>
<feature type="transmembrane region" description="Helical" evidence="1">
    <location>
        <begin position="364"/>
        <end position="384"/>
    </location>
</feature>
<reference evidence="2 3" key="1">
    <citation type="submission" date="2016-06" db="EMBL/GenBank/DDBJ databases">
        <title>Insight into the functional genes involving in sulfur oxidation in Pearl River water.</title>
        <authorList>
            <person name="Luo J."/>
            <person name="Tan X."/>
            <person name="Lin W."/>
        </authorList>
    </citation>
    <scope>NUCLEOTIDE SEQUENCE [LARGE SCALE GENOMIC DNA]</scope>
    <source>
        <strain evidence="2 3">LS2</strain>
    </source>
</reference>
<dbReference type="Proteomes" id="UP000078596">
    <property type="component" value="Chromosome"/>
</dbReference>
<dbReference type="PANTHER" id="PTHR32063">
    <property type="match status" value="1"/>
</dbReference>
<feature type="transmembrane region" description="Helical" evidence="1">
    <location>
        <begin position="527"/>
        <end position="545"/>
    </location>
</feature>
<feature type="transmembrane region" description="Helical" evidence="1">
    <location>
        <begin position="959"/>
        <end position="981"/>
    </location>
</feature>
<dbReference type="AlphaFoldDB" id="A0A191ZEJ3"/>
<feature type="transmembrane region" description="Helical" evidence="1">
    <location>
        <begin position="909"/>
        <end position="930"/>
    </location>
</feature>
<dbReference type="SUPFAM" id="SSF82693">
    <property type="entry name" value="Multidrug efflux transporter AcrB pore domain, PN1, PN2, PC1 and PC2 subdomains"/>
    <property type="match status" value="3"/>
</dbReference>